<dbReference type="EMBL" id="JQCQ01000009">
    <property type="protein sequence ID" value="KRO25501.1"/>
    <property type="molecule type" value="Genomic_DNA"/>
</dbReference>
<dbReference type="Proteomes" id="UP000051249">
    <property type="component" value="Unassembled WGS sequence"/>
</dbReference>
<keyword evidence="2" id="KW-1185">Reference proteome</keyword>
<sequence length="293" mass="33229">MTINISDLNIIIRTKNSGNNKTIKQELLNNLKVSLMLLYRSHTFLQDLPNNFPRPSDLEFDLEDIIMNVSIDDWNLENVFALFVLTTHIQMLRKTAGIDNEGRSVLSELGILYKDLGGQNNNDLLSKDGLVGESSVECLNRIACANEMIDASKKIQTILIKMSSNQKPPEVRSVYINPEEVRRPGLLLGFVERYSDSQLMFTNKIKTYIDEALLISEVSSDELTKVAIAETNCSLNAMNIELNRLKSIVTDEVNLSNVKVINSDVKHIYNINKKIALETKRLKVIEQDLNRFV</sequence>
<protein>
    <submittedName>
        <fullName evidence="1">Uncharacterized protein</fullName>
    </submittedName>
</protein>
<dbReference type="AlphaFoldDB" id="A0A0R2NNC2"/>
<evidence type="ECO:0000313" key="2">
    <source>
        <dbReference type="Proteomes" id="UP000051249"/>
    </source>
</evidence>
<proteinExistence type="predicted"/>
<evidence type="ECO:0000313" key="1">
    <source>
        <dbReference type="EMBL" id="KRO25501.1"/>
    </source>
</evidence>
<name>A0A0R2NNC2_9LACO</name>
<dbReference type="PATRIC" id="fig|480391.4.peg.1797"/>
<organism evidence="1 2">
    <name type="scientific">Pediococcus argentinicus</name>
    <dbReference type="NCBI Taxonomy" id="480391"/>
    <lineage>
        <taxon>Bacteria</taxon>
        <taxon>Bacillati</taxon>
        <taxon>Bacillota</taxon>
        <taxon>Bacilli</taxon>
        <taxon>Lactobacillales</taxon>
        <taxon>Lactobacillaceae</taxon>
        <taxon>Pediococcus</taxon>
    </lineage>
</organism>
<dbReference type="RefSeq" id="WP_057798784.1">
    <property type="nucleotide sequence ID" value="NZ_BJZZ01000008.1"/>
</dbReference>
<reference evidence="1 2" key="1">
    <citation type="journal article" date="2015" name="Genome Announc.">
        <title>Expanding the biotechnology potential of lactobacilli through comparative genomics of 213 strains and associated genera.</title>
        <authorList>
            <person name="Sun Z."/>
            <person name="Harris H.M."/>
            <person name="McCann A."/>
            <person name="Guo C."/>
            <person name="Argimon S."/>
            <person name="Zhang W."/>
            <person name="Yang X."/>
            <person name="Jeffery I.B."/>
            <person name="Cooney J.C."/>
            <person name="Kagawa T.F."/>
            <person name="Liu W."/>
            <person name="Song Y."/>
            <person name="Salvetti E."/>
            <person name="Wrobel A."/>
            <person name="Rasinkangas P."/>
            <person name="Parkhill J."/>
            <person name="Rea M.C."/>
            <person name="O'Sullivan O."/>
            <person name="Ritari J."/>
            <person name="Douillard F.P."/>
            <person name="Paul Ross R."/>
            <person name="Yang R."/>
            <person name="Briner A.E."/>
            <person name="Felis G.E."/>
            <person name="de Vos W.M."/>
            <person name="Barrangou R."/>
            <person name="Klaenhammer T.R."/>
            <person name="Caufield P.W."/>
            <person name="Cui Y."/>
            <person name="Zhang H."/>
            <person name="O'Toole P.W."/>
        </authorList>
    </citation>
    <scope>NUCLEOTIDE SEQUENCE [LARGE SCALE GENOMIC DNA]</scope>
    <source>
        <strain evidence="1 2">DSM 23026</strain>
    </source>
</reference>
<comment type="caution">
    <text evidence="1">The sequence shown here is derived from an EMBL/GenBank/DDBJ whole genome shotgun (WGS) entry which is preliminary data.</text>
</comment>
<accession>A0A0R2NNC2</accession>
<gene>
    <name evidence="1" type="ORF">IV88_GL001751</name>
</gene>